<feature type="domain" description="Transposase IS66 C-terminal" evidence="2">
    <location>
        <begin position="44"/>
        <end position="82"/>
    </location>
</feature>
<dbReference type="Proteomes" id="UP000250163">
    <property type="component" value="Chromosome MORIYA"/>
</dbReference>
<dbReference type="PANTHER" id="PTHR33678">
    <property type="entry name" value="BLL1576 PROTEIN"/>
    <property type="match status" value="1"/>
</dbReference>
<feature type="domain" description="Transposase IS66 central" evidence="1">
    <location>
        <begin position="2"/>
        <end position="37"/>
    </location>
</feature>
<dbReference type="KEGG" id="mya:MORIYA_4280"/>
<evidence type="ECO:0000259" key="2">
    <source>
        <dbReference type="Pfam" id="PF13817"/>
    </source>
</evidence>
<protein>
    <submittedName>
        <fullName evidence="3">Transposase</fullName>
    </submittedName>
</protein>
<evidence type="ECO:0000313" key="3">
    <source>
        <dbReference type="EMBL" id="SQD80732.1"/>
    </source>
</evidence>
<organism evidence="3 4">
    <name type="scientific">Moritella yayanosii</name>
    <dbReference type="NCBI Taxonomy" id="69539"/>
    <lineage>
        <taxon>Bacteria</taxon>
        <taxon>Pseudomonadati</taxon>
        <taxon>Pseudomonadota</taxon>
        <taxon>Gammaproteobacteria</taxon>
        <taxon>Alteromonadales</taxon>
        <taxon>Moritellaceae</taxon>
        <taxon>Moritella</taxon>
    </lineage>
</organism>
<dbReference type="Pfam" id="PF03050">
    <property type="entry name" value="DDE_Tnp_IS66"/>
    <property type="match status" value="1"/>
</dbReference>
<accession>A0A330LWW3</accession>
<dbReference type="Pfam" id="PF13817">
    <property type="entry name" value="DDE_Tnp_IS66_C"/>
    <property type="match status" value="1"/>
</dbReference>
<dbReference type="InterPro" id="IPR052344">
    <property type="entry name" value="Transposase-related"/>
</dbReference>
<dbReference type="AlphaFoldDB" id="A0A330LWW3"/>
<evidence type="ECO:0000259" key="1">
    <source>
        <dbReference type="Pfam" id="PF03050"/>
    </source>
</evidence>
<evidence type="ECO:0000313" key="4">
    <source>
        <dbReference type="Proteomes" id="UP000250163"/>
    </source>
</evidence>
<dbReference type="PANTHER" id="PTHR33678:SF1">
    <property type="entry name" value="BLL1576 PROTEIN"/>
    <property type="match status" value="1"/>
</dbReference>
<keyword evidence="4" id="KW-1185">Reference proteome</keyword>
<gene>
    <name evidence="3" type="ORF">MORIYA_4280</name>
</gene>
<dbReference type="InterPro" id="IPR004291">
    <property type="entry name" value="Transposase_IS66_central"/>
</dbReference>
<proteinExistence type="predicted"/>
<dbReference type="EMBL" id="LS483250">
    <property type="protein sequence ID" value="SQD80732.1"/>
    <property type="molecule type" value="Genomic_DNA"/>
</dbReference>
<name>A0A330LWW3_9GAMM</name>
<reference evidence="4" key="1">
    <citation type="submission" date="2018-05" db="EMBL/GenBank/DDBJ databases">
        <authorList>
            <person name="Cea G.-C."/>
            <person name="William W."/>
        </authorList>
    </citation>
    <scope>NUCLEOTIDE SEQUENCE [LARGE SCALE GENOMIC DNA]</scope>
    <source>
        <strain evidence="4">DB21MT 5</strain>
    </source>
</reference>
<sequence>MYSGELGIDNNVTERDIRPFTTGRKNWMFSQSVDGADASAVLYSIVMTCRANDINPYLYFQKLFTELPQRDEFTDLSDLLPWNADLEA</sequence>
<dbReference type="InterPro" id="IPR039552">
    <property type="entry name" value="IS66_C"/>
</dbReference>